<evidence type="ECO:0000313" key="8">
    <source>
        <dbReference type="Proteomes" id="UP001642464"/>
    </source>
</evidence>
<proteinExistence type="predicted"/>
<dbReference type="InterPro" id="IPR001433">
    <property type="entry name" value="OxRdtase_FAD/NAD-bd"/>
</dbReference>
<dbReference type="Gene3D" id="2.40.30.10">
    <property type="entry name" value="Translation factors"/>
    <property type="match status" value="1"/>
</dbReference>
<keyword evidence="3" id="KW-0274">FAD</keyword>
<comment type="cofactor">
    <cofactor evidence="1">
        <name>FAD</name>
        <dbReference type="ChEBI" id="CHEBI:57692"/>
    </cofactor>
</comment>
<dbReference type="SUPFAM" id="SSF52343">
    <property type="entry name" value="Ferredoxin reductase-like, C-terminal NADP-linked domain"/>
    <property type="match status" value="1"/>
</dbReference>
<dbReference type="InterPro" id="IPR008333">
    <property type="entry name" value="Cbr1-like_FAD-bd_dom"/>
</dbReference>
<evidence type="ECO:0000256" key="4">
    <source>
        <dbReference type="ARBA" id="ARBA00023002"/>
    </source>
</evidence>
<dbReference type="InterPro" id="IPR001834">
    <property type="entry name" value="CBR-like"/>
</dbReference>
<dbReference type="InterPro" id="IPR017938">
    <property type="entry name" value="Riboflavin_synthase-like_b-brl"/>
</dbReference>
<dbReference type="Proteomes" id="UP001642464">
    <property type="component" value="Unassembled WGS sequence"/>
</dbReference>
<feature type="domain" description="Oxidoreductase FAD/NAD(P)-binding" evidence="5">
    <location>
        <begin position="235"/>
        <end position="343"/>
    </location>
</feature>
<dbReference type="SUPFAM" id="SSF63380">
    <property type="entry name" value="Riboflavin synthase domain-like"/>
    <property type="match status" value="1"/>
</dbReference>
<dbReference type="PANTHER" id="PTHR19370">
    <property type="entry name" value="NADH-CYTOCHROME B5 REDUCTASE"/>
    <property type="match status" value="1"/>
</dbReference>
<dbReference type="CDD" id="cd06183">
    <property type="entry name" value="cyt_b5_reduct_like"/>
    <property type="match status" value="1"/>
</dbReference>
<name>A0ABP0NLQ1_9DINO</name>
<dbReference type="InterPro" id="IPR039261">
    <property type="entry name" value="FNR_nucleotide-bd"/>
</dbReference>
<accession>A0ABP0NLQ1</accession>
<keyword evidence="4" id="KW-0560">Oxidoreductase</keyword>
<keyword evidence="8" id="KW-1185">Reference proteome</keyword>
<keyword evidence="2" id="KW-0285">Flavoprotein</keyword>
<evidence type="ECO:0000256" key="2">
    <source>
        <dbReference type="ARBA" id="ARBA00022630"/>
    </source>
</evidence>
<dbReference type="PANTHER" id="PTHR19370:SF185">
    <property type="entry name" value="NADH-CYTOCHROME B5 REDUCTASE"/>
    <property type="match status" value="1"/>
</dbReference>
<reference evidence="7 8" key="1">
    <citation type="submission" date="2024-02" db="EMBL/GenBank/DDBJ databases">
        <authorList>
            <person name="Chen Y."/>
            <person name="Shah S."/>
            <person name="Dougan E. K."/>
            <person name="Thang M."/>
            <person name="Chan C."/>
        </authorList>
    </citation>
    <scope>NUCLEOTIDE SEQUENCE [LARGE SCALE GENOMIC DNA]</scope>
</reference>
<dbReference type="PRINTS" id="PR00406">
    <property type="entry name" value="CYTB5RDTASE"/>
</dbReference>
<dbReference type="Pfam" id="PF00175">
    <property type="entry name" value="NAD_binding_1"/>
    <property type="match status" value="1"/>
</dbReference>
<dbReference type="EMBL" id="CAXAMM010029446">
    <property type="protein sequence ID" value="CAK9064710.1"/>
    <property type="molecule type" value="Genomic_DNA"/>
</dbReference>
<dbReference type="InterPro" id="IPR036561">
    <property type="entry name" value="MAM33_sf"/>
</dbReference>
<dbReference type="Pfam" id="PF00970">
    <property type="entry name" value="FAD_binding_6"/>
    <property type="match status" value="1"/>
</dbReference>
<sequence length="359" mass="39519">MHLEREIDGKLVKVEWQLTSPFDPTADVEGEEGGQEYEATDFCITLENKSGAGVSFYCSTQTGEDHRYACPEFEDVDEKLQESFDELLAEASTKAFRLEGWLENVLPDCKKAMDGNDTLKLLLPAAGFAIGVFGSAGPDPDKGKAEIDRKYTPVTGNEQPGYVDLVVKIYKPGTVKMPDGKEVKWDDGGKIGMYLDSQKPGDWVEIMGPLGVNEYLGRGTFKLPGKTVTVKHVGMLAGGTGLTPMLQVVQAALRDSGDKCNFYLIYANKTEDDILCRDMLDDLAKSSGGRFKLYYTLDFPPADWQHKTGFITADMIKECLPPPSQDSLVLMCGPPPMIEFACKKNLEALGFSKQQMVAF</sequence>
<dbReference type="Gene3D" id="3.40.50.80">
    <property type="entry name" value="Nucleotide-binding domain of ferredoxin-NADP reductase (FNR) module"/>
    <property type="match status" value="1"/>
</dbReference>
<comment type="caution">
    <text evidence="7">The sequence shown here is derived from an EMBL/GenBank/DDBJ whole genome shotgun (WGS) entry which is preliminary data.</text>
</comment>
<evidence type="ECO:0000313" key="7">
    <source>
        <dbReference type="EMBL" id="CAK9064710.1"/>
    </source>
</evidence>
<evidence type="ECO:0000256" key="1">
    <source>
        <dbReference type="ARBA" id="ARBA00001974"/>
    </source>
</evidence>
<feature type="domain" description="Flavoprotein pyridine nucleotide cytochrome reductase-like FAD-binding" evidence="6">
    <location>
        <begin position="146"/>
        <end position="215"/>
    </location>
</feature>
<evidence type="ECO:0000259" key="5">
    <source>
        <dbReference type="Pfam" id="PF00175"/>
    </source>
</evidence>
<gene>
    <name evidence="7" type="ORF">SCF082_LOCUS33266</name>
</gene>
<protein>
    <submittedName>
        <fullName evidence="7">NADH-cytochrome b5 reductase 2 (B5R.2)</fullName>
    </submittedName>
</protein>
<evidence type="ECO:0000259" key="6">
    <source>
        <dbReference type="Pfam" id="PF00970"/>
    </source>
</evidence>
<organism evidence="7 8">
    <name type="scientific">Durusdinium trenchii</name>
    <dbReference type="NCBI Taxonomy" id="1381693"/>
    <lineage>
        <taxon>Eukaryota</taxon>
        <taxon>Sar</taxon>
        <taxon>Alveolata</taxon>
        <taxon>Dinophyceae</taxon>
        <taxon>Suessiales</taxon>
        <taxon>Symbiodiniaceae</taxon>
        <taxon>Durusdinium</taxon>
    </lineage>
</organism>
<evidence type="ECO:0000256" key="3">
    <source>
        <dbReference type="ARBA" id="ARBA00022827"/>
    </source>
</evidence>
<dbReference type="SUPFAM" id="SSF54529">
    <property type="entry name" value="Mitochondrial glycoprotein MAM33-like"/>
    <property type="match status" value="1"/>
</dbReference>